<comment type="subcellular location">
    <subcellularLocation>
        <location evidence="1">Membrane</location>
    </subcellularLocation>
</comment>
<dbReference type="PROSITE" id="PS50836">
    <property type="entry name" value="DOMON"/>
    <property type="match status" value="1"/>
</dbReference>
<evidence type="ECO:0000256" key="6">
    <source>
        <dbReference type="SAM" id="MobiDB-lite"/>
    </source>
</evidence>
<gene>
    <name evidence="10" type="ORF">SO802_022713</name>
</gene>
<evidence type="ECO:0000256" key="7">
    <source>
        <dbReference type="SAM" id="Phobius"/>
    </source>
</evidence>
<evidence type="ECO:0000256" key="8">
    <source>
        <dbReference type="SAM" id="SignalP"/>
    </source>
</evidence>
<comment type="caution">
    <text evidence="10">The sequence shown here is derived from an EMBL/GenBank/DDBJ whole genome shotgun (WGS) entry which is preliminary data.</text>
</comment>
<evidence type="ECO:0000256" key="4">
    <source>
        <dbReference type="ARBA" id="ARBA00022982"/>
    </source>
</evidence>
<dbReference type="Pfam" id="PF04526">
    <property type="entry name" value="DUF568"/>
    <property type="match status" value="1"/>
</dbReference>
<evidence type="ECO:0000256" key="5">
    <source>
        <dbReference type="ARBA" id="ARBA00023136"/>
    </source>
</evidence>
<reference evidence="10 11" key="1">
    <citation type="submission" date="2024-01" db="EMBL/GenBank/DDBJ databases">
        <title>A telomere-to-telomere, gap-free genome of sweet tea (Lithocarpus litseifolius).</title>
        <authorList>
            <person name="Zhou J."/>
        </authorList>
    </citation>
    <scope>NUCLEOTIDE SEQUENCE [LARGE SCALE GENOMIC DNA]</scope>
    <source>
        <strain evidence="10">Zhou-2022a</strain>
        <tissue evidence="10">Leaf</tissue>
    </source>
</reference>
<protein>
    <recommendedName>
        <fullName evidence="9">DOMON domain-containing protein</fullName>
    </recommendedName>
</protein>
<dbReference type="PANTHER" id="PTHR23130:SF157">
    <property type="entry name" value="AUXIN-INDUCED IN ROOT CULTURES PROTEIN 12"/>
    <property type="match status" value="1"/>
</dbReference>
<keyword evidence="7" id="KW-0812">Transmembrane</keyword>
<proteinExistence type="predicted"/>
<organism evidence="10 11">
    <name type="scientific">Lithocarpus litseifolius</name>
    <dbReference type="NCBI Taxonomy" id="425828"/>
    <lineage>
        <taxon>Eukaryota</taxon>
        <taxon>Viridiplantae</taxon>
        <taxon>Streptophyta</taxon>
        <taxon>Embryophyta</taxon>
        <taxon>Tracheophyta</taxon>
        <taxon>Spermatophyta</taxon>
        <taxon>Magnoliopsida</taxon>
        <taxon>eudicotyledons</taxon>
        <taxon>Gunneridae</taxon>
        <taxon>Pentapetalae</taxon>
        <taxon>rosids</taxon>
        <taxon>fabids</taxon>
        <taxon>Fagales</taxon>
        <taxon>Fagaceae</taxon>
        <taxon>Lithocarpus</taxon>
    </lineage>
</organism>
<name>A0AAW2C7I8_9ROSI</name>
<feature type="region of interest" description="Disordered" evidence="6">
    <location>
        <begin position="188"/>
        <end position="225"/>
    </location>
</feature>
<feature type="chain" id="PRO_5043878648" description="DOMON domain-containing protein" evidence="8">
    <location>
        <begin position="23"/>
        <end position="251"/>
    </location>
</feature>
<evidence type="ECO:0000256" key="1">
    <source>
        <dbReference type="ARBA" id="ARBA00004370"/>
    </source>
</evidence>
<evidence type="ECO:0000259" key="9">
    <source>
        <dbReference type="PROSITE" id="PS50836"/>
    </source>
</evidence>
<dbReference type="InterPro" id="IPR005018">
    <property type="entry name" value="DOMON_domain"/>
</dbReference>
<feature type="transmembrane region" description="Helical" evidence="7">
    <location>
        <begin position="229"/>
        <end position="250"/>
    </location>
</feature>
<feature type="compositionally biased region" description="Pro residues" evidence="6">
    <location>
        <begin position="196"/>
        <end position="206"/>
    </location>
</feature>
<evidence type="ECO:0000313" key="11">
    <source>
        <dbReference type="Proteomes" id="UP001459277"/>
    </source>
</evidence>
<dbReference type="PANTHER" id="PTHR23130">
    <property type="entry name" value="CYTOCHROME B561 AND DOMON DOMAIN-CONTAINING PROTEIN"/>
    <property type="match status" value="1"/>
</dbReference>
<accession>A0AAW2C7I8</accession>
<dbReference type="EMBL" id="JAZDWU010000008">
    <property type="protein sequence ID" value="KAK9993010.1"/>
    <property type="molecule type" value="Genomic_DNA"/>
</dbReference>
<keyword evidence="4" id="KW-0249">Electron transport</keyword>
<evidence type="ECO:0000256" key="2">
    <source>
        <dbReference type="ARBA" id="ARBA00022448"/>
    </source>
</evidence>
<dbReference type="AlphaFoldDB" id="A0AAW2C7I8"/>
<dbReference type="CDD" id="cd09629">
    <property type="entry name" value="DOMON_CIL1_like"/>
    <property type="match status" value="1"/>
</dbReference>
<sequence>MARLCFTLVILALALLVSQSESLTCTSQRFTNKNVYTNCTDLSYLNAYLHWTYNTSNSTLSIAFTAPPSKPEGWVSWSINPVKLSMISAQAILAFKHKDNITINTYNVTSYDDPTKWGTQLSYEVWDLSAEEYNGNITIFGKWKLPEKTKMVNQIWQVGPGITDKGLPLPHDKSLNNFNAKGTLQLLGTQSGASPTPSPPAAPPSPAGLVPGAPAPAPAGKKKSASTRIGGRISVGFYMGLVVILWSFIVF</sequence>
<dbReference type="GO" id="GO:0016020">
    <property type="term" value="C:membrane"/>
    <property type="evidence" value="ECO:0007669"/>
    <property type="project" value="UniProtKB-SubCell"/>
</dbReference>
<feature type="signal peptide" evidence="8">
    <location>
        <begin position="1"/>
        <end position="22"/>
    </location>
</feature>
<evidence type="ECO:0000313" key="10">
    <source>
        <dbReference type="EMBL" id="KAK9993010.1"/>
    </source>
</evidence>
<keyword evidence="2" id="KW-0813">Transport</keyword>
<keyword evidence="5 7" id="KW-0472">Membrane</keyword>
<dbReference type="InterPro" id="IPR045265">
    <property type="entry name" value="AIR12_DOMON"/>
</dbReference>
<evidence type="ECO:0000256" key="3">
    <source>
        <dbReference type="ARBA" id="ARBA00022729"/>
    </source>
</evidence>
<keyword evidence="11" id="KW-1185">Reference proteome</keyword>
<keyword evidence="3 8" id="KW-0732">Signal</keyword>
<dbReference type="Proteomes" id="UP001459277">
    <property type="component" value="Unassembled WGS sequence"/>
</dbReference>
<feature type="domain" description="DOMON" evidence="9">
    <location>
        <begin position="45"/>
        <end position="159"/>
    </location>
</feature>
<keyword evidence="7" id="KW-1133">Transmembrane helix</keyword>